<proteinExistence type="predicted"/>
<evidence type="ECO:0000313" key="7">
    <source>
        <dbReference type="EMBL" id="MDR5586109.1"/>
    </source>
</evidence>
<feature type="coiled-coil region" evidence="5">
    <location>
        <begin position="89"/>
        <end position="119"/>
    </location>
</feature>
<evidence type="ECO:0000313" key="8">
    <source>
        <dbReference type="Proteomes" id="UP001256646"/>
    </source>
</evidence>
<dbReference type="PROSITE" id="PS00552">
    <property type="entry name" value="HTH_MERR_1"/>
    <property type="match status" value="1"/>
</dbReference>
<organism evidence="7 8">
    <name type="scientific">Clostridium aquiflavi</name>
    <dbReference type="NCBI Taxonomy" id="3073603"/>
    <lineage>
        <taxon>Bacteria</taxon>
        <taxon>Bacillati</taxon>
        <taxon>Bacillota</taxon>
        <taxon>Clostridia</taxon>
        <taxon>Eubacteriales</taxon>
        <taxon>Clostridiaceae</taxon>
        <taxon>Clostridium</taxon>
    </lineage>
</organism>
<keyword evidence="4" id="KW-0804">Transcription</keyword>
<accession>A0ABU1ECU7</accession>
<dbReference type="PRINTS" id="PR00040">
    <property type="entry name" value="HTHMERR"/>
</dbReference>
<dbReference type="SUPFAM" id="SSF46955">
    <property type="entry name" value="Putative DNA-binding domain"/>
    <property type="match status" value="1"/>
</dbReference>
<evidence type="ECO:0000256" key="3">
    <source>
        <dbReference type="ARBA" id="ARBA00023125"/>
    </source>
</evidence>
<comment type="caution">
    <text evidence="7">The sequence shown here is derived from an EMBL/GenBank/DDBJ whole genome shotgun (WGS) entry which is preliminary data.</text>
</comment>
<dbReference type="PANTHER" id="PTHR30204">
    <property type="entry name" value="REDOX-CYCLING DRUG-SENSING TRANSCRIPTIONAL ACTIVATOR SOXR"/>
    <property type="match status" value="1"/>
</dbReference>
<keyword evidence="5" id="KW-0175">Coiled coil</keyword>
<dbReference type="PROSITE" id="PS50937">
    <property type="entry name" value="HTH_MERR_2"/>
    <property type="match status" value="1"/>
</dbReference>
<keyword evidence="3" id="KW-0238">DNA-binding</keyword>
<protein>
    <submittedName>
        <fullName evidence="7">MerR family transcriptional regulator</fullName>
    </submittedName>
</protein>
<evidence type="ECO:0000259" key="6">
    <source>
        <dbReference type="PROSITE" id="PS50937"/>
    </source>
</evidence>
<reference evidence="7 8" key="1">
    <citation type="submission" date="2023-09" db="EMBL/GenBank/DDBJ databases">
        <authorList>
            <person name="Zhai L."/>
        </authorList>
    </citation>
    <scope>NUCLEOTIDE SEQUENCE [LARGE SCALE GENOMIC DNA]</scope>
    <source>
        <strain evidence="7 8">5 N-1</strain>
    </source>
</reference>
<evidence type="ECO:0000256" key="1">
    <source>
        <dbReference type="ARBA" id="ARBA00022491"/>
    </source>
</evidence>
<dbReference type="Proteomes" id="UP001256646">
    <property type="component" value="Unassembled WGS sequence"/>
</dbReference>
<dbReference type="InterPro" id="IPR009061">
    <property type="entry name" value="DNA-bd_dom_put_sf"/>
</dbReference>
<dbReference type="InterPro" id="IPR047057">
    <property type="entry name" value="MerR_fam"/>
</dbReference>
<gene>
    <name evidence="7" type="ORF">RGC78_01350</name>
</gene>
<keyword evidence="2" id="KW-0805">Transcription regulation</keyword>
<dbReference type="Gene3D" id="1.10.1660.10">
    <property type="match status" value="1"/>
</dbReference>
<dbReference type="InterPro" id="IPR000551">
    <property type="entry name" value="MerR-type_HTH_dom"/>
</dbReference>
<keyword evidence="1" id="KW-0678">Repressor</keyword>
<dbReference type="RefSeq" id="WP_309555863.1">
    <property type="nucleotide sequence ID" value="NZ_JAVJAN010000003.1"/>
</dbReference>
<sequence>MNKEKIRFYTIGELSKILQINSETIRYYEKINLIPKPMKFKNGYKKYSEIYIYRLKLIKKSKSFGFTLKEISDFFSISLNAEDGAIDLADVIANKLNDIEEKILNLNKKKELLIKFEDEMKELNCPVLEKVIKENKKKA</sequence>
<keyword evidence="8" id="KW-1185">Reference proteome</keyword>
<evidence type="ECO:0000256" key="4">
    <source>
        <dbReference type="ARBA" id="ARBA00023163"/>
    </source>
</evidence>
<dbReference type="EMBL" id="JAVJAN010000003">
    <property type="protein sequence ID" value="MDR5586109.1"/>
    <property type="molecule type" value="Genomic_DNA"/>
</dbReference>
<dbReference type="PANTHER" id="PTHR30204:SF69">
    <property type="entry name" value="MERR-FAMILY TRANSCRIPTIONAL REGULATOR"/>
    <property type="match status" value="1"/>
</dbReference>
<name>A0ABU1ECU7_9CLOT</name>
<feature type="domain" description="HTH merR-type" evidence="6">
    <location>
        <begin position="8"/>
        <end position="77"/>
    </location>
</feature>
<dbReference type="Pfam" id="PF13411">
    <property type="entry name" value="MerR_1"/>
    <property type="match status" value="1"/>
</dbReference>
<evidence type="ECO:0000256" key="2">
    <source>
        <dbReference type="ARBA" id="ARBA00023015"/>
    </source>
</evidence>
<evidence type="ECO:0000256" key="5">
    <source>
        <dbReference type="SAM" id="Coils"/>
    </source>
</evidence>
<dbReference type="SMART" id="SM00422">
    <property type="entry name" value="HTH_MERR"/>
    <property type="match status" value="1"/>
</dbReference>